<dbReference type="SUPFAM" id="SSF51182">
    <property type="entry name" value="RmlC-like cupins"/>
    <property type="match status" value="1"/>
</dbReference>
<accession>A0A5J6VKQ4</accession>
<dbReference type="EMBL" id="MN448291">
    <property type="protein sequence ID" value="QFG74776.1"/>
    <property type="molecule type" value="Genomic_DNA"/>
</dbReference>
<proteinExistence type="predicted"/>
<dbReference type="InterPro" id="IPR014710">
    <property type="entry name" value="RmlC-like_jellyroll"/>
</dbReference>
<protein>
    <submittedName>
        <fullName evidence="1">Uncharacterized protein</fullName>
    </submittedName>
</protein>
<dbReference type="Gene3D" id="2.60.120.10">
    <property type="entry name" value="Jelly Rolls"/>
    <property type="match status" value="1"/>
</dbReference>
<organism evidence="1">
    <name type="scientific">Megaviridae environmental sample</name>
    <dbReference type="NCBI Taxonomy" id="1737588"/>
    <lineage>
        <taxon>Viruses</taxon>
        <taxon>Varidnaviria</taxon>
        <taxon>Bamfordvirae</taxon>
        <taxon>Nucleocytoviricota</taxon>
        <taxon>Megaviricetes</taxon>
        <taxon>Imitervirales</taxon>
        <taxon>Mimiviridae</taxon>
        <taxon>environmental samples</taxon>
    </lineage>
</organism>
<dbReference type="InterPro" id="IPR011051">
    <property type="entry name" value="RmlC_Cupin_sf"/>
</dbReference>
<reference evidence="1" key="1">
    <citation type="journal article" date="2019" name="Philos. Trans. R. Soc. Lond., B, Biol. Sci.">
        <title>Targeted metagenomic recovery of four divergent viruses reveals shared and distinctive characteristics of giant viruses of marine eukaryotes.</title>
        <authorList>
            <person name="Needham D.M."/>
            <person name="Poirier C."/>
            <person name="Hehenberger E."/>
            <person name="Jimenez V."/>
            <person name="Swalwell J.E."/>
            <person name="Santoro A.E."/>
            <person name="Worden A.Z."/>
        </authorList>
    </citation>
    <scope>NUCLEOTIDE SEQUENCE</scope>
    <source>
        <strain evidence="1">OPacV-421</strain>
    </source>
</reference>
<sequence>MLINEDKLSYINIADTADKVYGIAYVKKGFKAQLHFHKEPETYIFIYGSGKLYIKDRIMEVHSPYKLDIKSNEVHAMTPITDYVLLFYVFSKGPFDKINYTYLNSHL</sequence>
<evidence type="ECO:0000313" key="1">
    <source>
        <dbReference type="EMBL" id="QFG74776.1"/>
    </source>
</evidence>
<name>A0A5J6VKQ4_9VIRU</name>